<evidence type="ECO:0000313" key="6">
    <source>
        <dbReference type="Proteomes" id="UP001156882"/>
    </source>
</evidence>
<evidence type="ECO:0000256" key="2">
    <source>
        <dbReference type="ARBA" id="ARBA00008520"/>
    </source>
</evidence>
<dbReference type="PANTHER" id="PTHR43649">
    <property type="entry name" value="ARABINOSE-BINDING PROTEIN-RELATED"/>
    <property type="match status" value="1"/>
</dbReference>
<dbReference type="Gene3D" id="3.40.190.10">
    <property type="entry name" value="Periplasmic binding protein-like II"/>
    <property type="match status" value="2"/>
</dbReference>
<dbReference type="Proteomes" id="UP001156882">
    <property type="component" value="Unassembled WGS sequence"/>
</dbReference>
<evidence type="ECO:0000313" key="5">
    <source>
        <dbReference type="EMBL" id="GLS22556.1"/>
    </source>
</evidence>
<proteinExistence type="inferred from homology"/>
<dbReference type="SUPFAM" id="SSF53850">
    <property type="entry name" value="Periplasmic binding protein-like II"/>
    <property type="match status" value="1"/>
</dbReference>
<keyword evidence="6" id="KW-1185">Reference proteome</keyword>
<protein>
    <submittedName>
        <fullName evidence="5">Sugar ABC transporter substrate-binding protein</fullName>
    </submittedName>
</protein>
<dbReference type="PANTHER" id="PTHR43649:SF12">
    <property type="entry name" value="DIACETYLCHITOBIOSE BINDING PROTEIN DASA"/>
    <property type="match status" value="1"/>
</dbReference>
<feature type="chain" id="PRO_5045713901" evidence="4">
    <location>
        <begin position="23"/>
        <end position="435"/>
    </location>
</feature>
<evidence type="ECO:0000256" key="4">
    <source>
        <dbReference type="SAM" id="SignalP"/>
    </source>
</evidence>
<gene>
    <name evidence="5" type="ORF">GCM10007874_55740</name>
</gene>
<keyword evidence="3" id="KW-0574">Periplasm</keyword>
<comment type="caution">
    <text evidence="5">The sequence shown here is derived from an EMBL/GenBank/DDBJ whole genome shotgun (WGS) entry which is preliminary data.</text>
</comment>
<sequence length="435" mass="46272">MRSFVVPLAGAALAWGASIAGAGAQSLTVWDDYTLPSQTTVIQALDQKFEAAHPGVKINRTGRTFDDLAMTLKLTLSSGDGPVLTKANQGAQEMGAMVKQKLLLPVDEYITKYGWDKKQSDGVLARDRWSDKGEFGVGPTYGISGLGEMVGLYYNAKNLKDAGIDTPPATFEDLVKDVDAVKAKGAPAFMMGTVKGHMALHMFAAVSQAMIAAGDRKPLDDIIYGRGGSWNTPYNLAAVKQVQDWATGGAFNDGYQGISDDDAAQLYAGGQGAFLLTGTWRLGDLQQNPDIHFMAVPPPSGVKNGLVVGGIDLAWAITALAKDKATQDLAGEYMNYMVSDEAASAWAGAGYLPAVALEHPDQVKVPPLLGETLKVWDGVNAANALGHYPDWASPTMLKTLSDNLARVLAKDMTPADFISAVDKDYQDYMASLKKG</sequence>
<evidence type="ECO:0000256" key="1">
    <source>
        <dbReference type="ARBA" id="ARBA00004418"/>
    </source>
</evidence>
<dbReference type="InterPro" id="IPR050490">
    <property type="entry name" value="Bact_solute-bd_prot1"/>
</dbReference>
<comment type="similarity">
    <text evidence="2">Belongs to the bacterial solute-binding protein 1 family.</text>
</comment>
<name>A0ABQ6CQC5_9HYPH</name>
<reference evidence="6" key="1">
    <citation type="journal article" date="2019" name="Int. J. Syst. Evol. Microbiol.">
        <title>The Global Catalogue of Microorganisms (GCM) 10K type strain sequencing project: providing services to taxonomists for standard genome sequencing and annotation.</title>
        <authorList>
            <consortium name="The Broad Institute Genomics Platform"/>
            <consortium name="The Broad Institute Genome Sequencing Center for Infectious Disease"/>
            <person name="Wu L."/>
            <person name="Ma J."/>
        </authorList>
    </citation>
    <scope>NUCLEOTIDE SEQUENCE [LARGE SCALE GENOMIC DNA]</scope>
    <source>
        <strain evidence="6">NBRC 101365</strain>
    </source>
</reference>
<feature type="signal peptide" evidence="4">
    <location>
        <begin position="1"/>
        <end position="22"/>
    </location>
</feature>
<dbReference type="Pfam" id="PF13416">
    <property type="entry name" value="SBP_bac_8"/>
    <property type="match status" value="1"/>
</dbReference>
<keyword evidence="4" id="KW-0732">Signal</keyword>
<dbReference type="InterPro" id="IPR006059">
    <property type="entry name" value="SBP"/>
</dbReference>
<organism evidence="5 6">
    <name type="scientific">Labrys miyagiensis</name>
    <dbReference type="NCBI Taxonomy" id="346912"/>
    <lineage>
        <taxon>Bacteria</taxon>
        <taxon>Pseudomonadati</taxon>
        <taxon>Pseudomonadota</taxon>
        <taxon>Alphaproteobacteria</taxon>
        <taxon>Hyphomicrobiales</taxon>
        <taxon>Xanthobacteraceae</taxon>
        <taxon>Labrys</taxon>
    </lineage>
</organism>
<accession>A0ABQ6CQC5</accession>
<dbReference type="EMBL" id="BSPC01000063">
    <property type="protein sequence ID" value="GLS22556.1"/>
    <property type="molecule type" value="Genomic_DNA"/>
</dbReference>
<evidence type="ECO:0000256" key="3">
    <source>
        <dbReference type="ARBA" id="ARBA00022764"/>
    </source>
</evidence>
<comment type="subcellular location">
    <subcellularLocation>
        <location evidence="1">Periplasm</location>
    </subcellularLocation>
</comment>